<protein>
    <submittedName>
        <fullName evidence="1">Uncharacterized protein</fullName>
    </submittedName>
</protein>
<dbReference type="PROSITE" id="PS51257">
    <property type="entry name" value="PROKAR_LIPOPROTEIN"/>
    <property type="match status" value="1"/>
</dbReference>
<sequence>MHDLIPRERTETYTITHLQGAGTACQITRRTGRSRGKHDDELSLSRCIARPISSLISWATYNYKTDQMSQRKVDLNANVLS</sequence>
<dbReference type="AlphaFoldDB" id="A0AAQ3UKD4"/>
<keyword evidence="2" id="KW-1185">Reference proteome</keyword>
<evidence type="ECO:0000313" key="1">
    <source>
        <dbReference type="EMBL" id="WVZ90789.1"/>
    </source>
</evidence>
<evidence type="ECO:0000313" key="2">
    <source>
        <dbReference type="Proteomes" id="UP001341281"/>
    </source>
</evidence>
<proteinExistence type="predicted"/>
<name>A0AAQ3UKD4_PASNO</name>
<accession>A0AAQ3UKD4</accession>
<dbReference type="EMBL" id="CP144752">
    <property type="protein sequence ID" value="WVZ90789.1"/>
    <property type="molecule type" value="Genomic_DNA"/>
</dbReference>
<dbReference type="Proteomes" id="UP001341281">
    <property type="component" value="Chromosome 08"/>
</dbReference>
<reference evidence="1 2" key="1">
    <citation type="submission" date="2024-02" db="EMBL/GenBank/DDBJ databases">
        <title>High-quality chromosome-scale genome assembly of Pensacola bahiagrass (Paspalum notatum Flugge var. saurae).</title>
        <authorList>
            <person name="Vega J.M."/>
            <person name="Podio M."/>
            <person name="Orjuela J."/>
            <person name="Siena L.A."/>
            <person name="Pessino S.C."/>
            <person name="Combes M.C."/>
            <person name="Mariac C."/>
            <person name="Albertini E."/>
            <person name="Pupilli F."/>
            <person name="Ortiz J.P.A."/>
            <person name="Leblanc O."/>
        </authorList>
    </citation>
    <scope>NUCLEOTIDE SEQUENCE [LARGE SCALE GENOMIC DNA]</scope>
    <source>
        <strain evidence="1">R1</strain>
        <tissue evidence="1">Leaf</tissue>
    </source>
</reference>
<organism evidence="1 2">
    <name type="scientific">Paspalum notatum var. saurae</name>
    <dbReference type="NCBI Taxonomy" id="547442"/>
    <lineage>
        <taxon>Eukaryota</taxon>
        <taxon>Viridiplantae</taxon>
        <taxon>Streptophyta</taxon>
        <taxon>Embryophyta</taxon>
        <taxon>Tracheophyta</taxon>
        <taxon>Spermatophyta</taxon>
        <taxon>Magnoliopsida</taxon>
        <taxon>Liliopsida</taxon>
        <taxon>Poales</taxon>
        <taxon>Poaceae</taxon>
        <taxon>PACMAD clade</taxon>
        <taxon>Panicoideae</taxon>
        <taxon>Andropogonodae</taxon>
        <taxon>Paspaleae</taxon>
        <taxon>Paspalinae</taxon>
        <taxon>Paspalum</taxon>
    </lineage>
</organism>
<gene>
    <name evidence="1" type="ORF">U9M48_037054</name>
</gene>
<feature type="non-terminal residue" evidence="1">
    <location>
        <position position="1"/>
    </location>
</feature>